<name>A0ABT8ZXF3_9SPHN</name>
<dbReference type="Proteomes" id="UP001176468">
    <property type="component" value="Unassembled WGS sequence"/>
</dbReference>
<dbReference type="SUPFAM" id="SSF51735">
    <property type="entry name" value="NAD(P)-binding Rossmann-fold domains"/>
    <property type="match status" value="1"/>
</dbReference>
<dbReference type="EMBL" id="JAUQSZ010000004">
    <property type="protein sequence ID" value="MDO7842247.1"/>
    <property type="molecule type" value="Genomic_DNA"/>
</dbReference>
<dbReference type="EC" id="1.1.-.-" evidence="4"/>
<evidence type="ECO:0000313" key="5">
    <source>
        <dbReference type="Proteomes" id="UP001176468"/>
    </source>
</evidence>
<dbReference type="PANTHER" id="PTHR43669:SF3">
    <property type="entry name" value="ALCOHOL DEHYDROGENASE, PUTATIVE (AFU_ORTHOLOGUE AFUA_3G03445)-RELATED"/>
    <property type="match status" value="1"/>
</dbReference>
<dbReference type="GO" id="GO:0016491">
    <property type="term" value="F:oxidoreductase activity"/>
    <property type="evidence" value="ECO:0007669"/>
    <property type="project" value="UniProtKB-KW"/>
</dbReference>
<evidence type="ECO:0000256" key="2">
    <source>
        <dbReference type="ARBA" id="ARBA00023002"/>
    </source>
</evidence>
<dbReference type="InterPro" id="IPR020904">
    <property type="entry name" value="Sc_DH/Rdtase_CS"/>
</dbReference>
<dbReference type="InterPro" id="IPR002347">
    <property type="entry name" value="SDR_fam"/>
</dbReference>
<dbReference type="RefSeq" id="WP_304560714.1">
    <property type="nucleotide sequence ID" value="NZ_JAUQSZ010000004.1"/>
</dbReference>
<evidence type="ECO:0000256" key="1">
    <source>
        <dbReference type="ARBA" id="ARBA00006484"/>
    </source>
</evidence>
<keyword evidence="5" id="KW-1185">Reference proteome</keyword>
<comment type="caution">
    <text evidence="4">The sequence shown here is derived from an EMBL/GenBank/DDBJ whole genome shotgun (WGS) entry which is preliminary data.</text>
</comment>
<dbReference type="PRINTS" id="PR00081">
    <property type="entry name" value="GDHRDH"/>
</dbReference>
<dbReference type="PANTHER" id="PTHR43669">
    <property type="entry name" value="5-KETO-D-GLUCONATE 5-REDUCTASE"/>
    <property type="match status" value="1"/>
</dbReference>
<keyword evidence="2 4" id="KW-0560">Oxidoreductase</keyword>
<protein>
    <submittedName>
        <fullName evidence="4">SDR family oxidoreductase</fullName>
        <ecNumber evidence="4">1.1.-.-</ecNumber>
    </submittedName>
</protein>
<evidence type="ECO:0000313" key="4">
    <source>
        <dbReference type="EMBL" id="MDO7842247.1"/>
    </source>
</evidence>
<organism evidence="4 5">
    <name type="scientific">Sphingomonas immobilis</name>
    <dbReference type="NCBI Taxonomy" id="3063997"/>
    <lineage>
        <taxon>Bacteria</taxon>
        <taxon>Pseudomonadati</taxon>
        <taxon>Pseudomonadota</taxon>
        <taxon>Alphaproteobacteria</taxon>
        <taxon>Sphingomonadales</taxon>
        <taxon>Sphingomonadaceae</taxon>
        <taxon>Sphingomonas</taxon>
    </lineage>
</organism>
<dbReference type="Pfam" id="PF13561">
    <property type="entry name" value="adh_short_C2"/>
    <property type="match status" value="1"/>
</dbReference>
<dbReference type="Gene3D" id="3.40.50.720">
    <property type="entry name" value="NAD(P)-binding Rossmann-like Domain"/>
    <property type="match status" value="1"/>
</dbReference>
<dbReference type="SMART" id="SM00822">
    <property type="entry name" value="PKS_KR"/>
    <property type="match status" value="1"/>
</dbReference>
<evidence type="ECO:0000259" key="3">
    <source>
        <dbReference type="SMART" id="SM00822"/>
    </source>
</evidence>
<dbReference type="NCBIfam" id="NF005559">
    <property type="entry name" value="PRK07231.1"/>
    <property type="match status" value="1"/>
</dbReference>
<feature type="domain" description="Ketoreductase" evidence="3">
    <location>
        <begin position="10"/>
        <end position="213"/>
    </location>
</feature>
<dbReference type="CDD" id="cd05233">
    <property type="entry name" value="SDR_c"/>
    <property type="match status" value="1"/>
</dbReference>
<accession>A0ABT8ZXF3</accession>
<dbReference type="PRINTS" id="PR00080">
    <property type="entry name" value="SDRFAMILY"/>
</dbReference>
<dbReference type="InterPro" id="IPR057326">
    <property type="entry name" value="KR_dom"/>
</dbReference>
<dbReference type="PROSITE" id="PS00061">
    <property type="entry name" value="ADH_SHORT"/>
    <property type="match status" value="1"/>
</dbReference>
<sequence>MAIAIDLNGQAALVTGGGGGIGRAIALRLAAAGADVAVADIVPERCEEAAARIREAGRKALAIPTDVMDSEQVRAAVAQTHAAFGRFDILVNNAGGVSRRDFVDQSERSWQRHIDINMTSMLAAIHAAAPLMVAGARGGSIVNVSSIEGTRAAPGFAVYAACKAGMESFTKSMAIELSQHAIRVNAIAPDHTVTPGNRGNRSGPVDPANWKEPGAEAQDAMNRLVPLGREGVDVECGDAAAFLCSPLACYITGVVLPVDGGTAAAAGWHRDPDGAWTLAQGLKFG</sequence>
<comment type="similarity">
    <text evidence="1">Belongs to the short-chain dehydrogenases/reductases (SDR) family.</text>
</comment>
<proteinExistence type="inferred from homology"/>
<dbReference type="InterPro" id="IPR036291">
    <property type="entry name" value="NAD(P)-bd_dom_sf"/>
</dbReference>
<reference evidence="4" key="1">
    <citation type="submission" date="2023-07" db="EMBL/GenBank/DDBJ databases">
        <authorList>
            <person name="Kim M.K."/>
        </authorList>
    </citation>
    <scope>NUCLEOTIDE SEQUENCE</scope>
    <source>
        <strain evidence="4">CA1-15</strain>
    </source>
</reference>
<gene>
    <name evidence="4" type="ORF">Q5H94_07905</name>
</gene>